<sequence>MSTGVSLGDLLSEERKDEDIGRNEAKPTLQIPLPELGKRTSEDDTNSEFEIRAKKGRIKWIERKTV</sequence>
<reference evidence="1" key="1">
    <citation type="submission" date="2022-10" db="EMBL/GenBank/DDBJ databases">
        <title>Culturing micro-colonial fungi from biological soil crusts in the Mojave desert and describing Neophaeococcomyces mojavensis, and introducing the new genera and species Taxawa tesnikishii.</title>
        <authorList>
            <person name="Kurbessoian T."/>
            <person name="Stajich J.E."/>
        </authorList>
    </citation>
    <scope>NUCLEOTIDE SEQUENCE</scope>
    <source>
        <strain evidence="1">JES_115</strain>
    </source>
</reference>
<keyword evidence="2" id="KW-1185">Reference proteome</keyword>
<comment type="caution">
    <text evidence="1">The sequence shown here is derived from an EMBL/GenBank/DDBJ whole genome shotgun (WGS) entry which is preliminary data.</text>
</comment>
<evidence type="ECO:0000313" key="2">
    <source>
        <dbReference type="Proteomes" id="UP001172680"/>
    </source>
</evidence>
<dbReference type="Proteomes" id="UP001172680">
    <property type="component" value="Unassembled WGS sequence"/>
</dbReference>
<protein>
    <submittedName>
        <fullName evidence="1">Uncharacterized protein</fullName>
    </submittedName>
</protein>
<organism evidence="1 2">
    <name type="scientific">Coniosporium tulheliwenetii</name>
    <dbReference type="NCBI Taxonomy" id="3383036"/>
    <lineage>
        <taxon>Eukaryota</taxon>
        <taxon>Fungi</taxon>
        <taxon>Dikarya</taxon>
        <taxon>Ascomycota</taxon>
        <taxon>Pezizomycotina</taxon>
        <taxon>Dothideomycetes</taxon>
        <taxon>Dothideomycetes incertae sedis</taxon>
        <taxon>Coniosporium</taxon>
    </lineage>
</organism>
<proteinExistence type="predicted"/>
<evidence type="ECO:0000313" key="1">
    <source>
        <dbReference type="EMBL" id="KAJ9646984.1"/>
    </source>
</evidence>
<accession>A0ACC2ZH52</accession>
<gene>
    <name evidence="1" type="ORF">H2199_001970</name>
</gene>
<dbReference type="EMBL" id="JAPDRP010000005">
    <property type="protein sequence ID" value="KAJ9646984.1"/>
    <property type="molecule type" value="Genomic_DNA"/>
</dbReference>
<name>A0ACC2ZH52_9PEZI</name>